<keyword evidence="3" id="KW-1003">Cell membrane</keyword>
<evidence type="ECO:0000313" key="11">
    <source>
        <dbReference type="EMBL" id="PDT02128.1"/>
    </source>
</evidence>
<dbReference type="GO" id="GO:0005886">
    <property type="term" value="C:plasma membrane"/>
    <property type="evidence" value="ECO:0007669"/>
    <property type="project" value="UniProtKB-SubCell"/>
</dbReference>
<dbReference type="InterPro" id="IPR050107">
    <property type="entry name" value="ABC_carbohydrate_import_ATPase"/>
</dbReference>
<dbReference type="Pfam" id="PF00005">
    <property type="entry name" value="ABC_tran"/>
    <property type="match status" value="2"/>
</dbReference>
<dbReference type="InterPro" id="IPR027417">
    <property type="entry name" value="P-loop_NTPase"/>
</dbReference>
<name>A0A2A6J729_9HYPH</name>
<evidence type="ECO:0000256" key="8">
    <source>
        <dbReference type="ARBA" id="ARBA00022967"/>
    </source>
</evidence>
<evidence type="ECO:0000259" key="10">
    <source>
        <dbReference type="PROSITE" id="PS50893"/>
    </source>
</evidence>
<dbReference type="RefSeq" id="WP_097614218.1">
    <property type="nucleotide sequence ID" value="NZ_NWSV01000016.1"/>
</dbReference>
<keyword evidence="2" id="KW-0813">Transport</keyword>
<dbReference type="CDD" id="cd03216">
    <property type="entry name" value="ABC_Carb_Monos_I"/>
    <property type="match status" value="1"/>
</dbReference>
<dbReference type="GO" id="GO:0005524">
    <property type="term" value="F:ATP binding"/>
    <property type="evidence" value="ECO:0007669"/>
    <property type="project" value="UniProtKB-KW"/>
</dbReference>
<evidence type="ECO:0000256" key="7">
    <source>
        <dbReference type="ARBA" id="ARBA00022840"/>
    </source>
</evidence>
<comment type="caution">
    <text evidence="11">The sequence shown here is derived from an EMBL/GenBank/DDBJ whole genome shotgun (WGS) entry which is preliminary data.</text>
</comment>
<dbReference type="PROSITE" id="PS50893">
    <property type="entry name" value="ABC_TRANSPORTER_2"/>
    <property type="match status" value="2"/>
</dbReference>
<organism evidence="11 12">
    <name type="scientific">Rhizobium chutanense</name>
    <dbReference type="NCBI Taxonomy" id="2035448"/>
    <lineage>
        <taxon>Bacteria</taxon>
        <taxon>Pseudomonadati</taxon>
        <taxon>Pseudomonadota</taxon>
        <taxon>Alphaproteobacteria</taxon>
        <taxon>Hyphomicrobiales</taxon>
        <taxon>Rhizobiaceae</taxon>
        <taxon>Rhizobium/Agrobacterium group</taxon>
        <taxon>Rhizobium</taxon>
    </lineage>
</organism>
<dbReference type="InterPro" id="IPR003593">
    <property type="entry name" value="AAA+_ATPase"/>
</dbReference>
<evidence type="ECO:0000256" key="1">
    <source>
        <dbReference type="ARBA" id="ARBA00004202"/>
    </source>
</evidence>
<dbReference type="SMART" id="SM00382">
    <property type="entry name" value="AAA"/>
    <property type="match status" value="2"/>
</dbReference>
<keyword evidence="4" id="KW-0762">Sugar transport</keyword>
<dbReference type="FunFam" id="3.40.50.300:FF:000127">
    <property type="entry name" value="Ribose import ATP-binding protein RbsA"/>
    <property type="match status" value="1"/>
</dbReference>
<dbReference type="InterPro" id="IPR003439">
    <property type="entry name" value="ABC_transporter-like_ATP-bd"/>
</dbReference>
<dbReference type="Gene3D" id="3.40.50.300">
    <property type="entry name" value="P-loop containing nucleotide triphosphate hydrolases"/>
    <property type="match status" value="2"/>
</dbReference>
<dbReference type="CDD" id="cd03215">
    <property type="entry name" value="ABC_Carb_Monos_II"/>
    <property type="match status" value="1"/>
</dbReference>
<comment type="subcellular location">
    <subcellularLocation>
        <location evidence="1">Cell membrane</location>
        <topology evidence="1">Peripheral membrane protein</topology>
    </subcellularLocation>
</comment>
<protein>
    <submittedName>
        <fullName evidence="11">D-xylose ABC transporter ATP-binding protein</fullName>
    </submittedName>
</protein>
<dbReference type="AlphaFoldDB" id="A0A2A6J729"/>
<evidence type="ECO:0000256" key="5">
    <source>
        <dbReference type="ARBA" id="ARBA00022737"/>
    </source>
</evidence>
<keyword evidence="9" id="KW-0472">Membrane</keyword>
<evidence type="ECO:0000256" key="4">
    <source>
        <dbReference type="ARBA" id="ARBA00022597"/>
    </source>
</evidence>
<keyword evidence="5" id="KW-0677">Repeat</keyword>
<keyword evidence="12" id="KW-1185">Reference proteome</keyword>
<keyword evidence="8" id="KW-1278">Translocase</keyword>
<evidence type="ECO:0000313" key="12">
    <source>
        <dbReference type="Proteomes" id="UP000220768"/>
    </source>
</evidence>
<dbReference type="Proteomes" id="UP000220768">
    <property type="component" value="Unassembled WGS sequence"/>
</dbReference>
<evidence type="ECO:0000256" key="3">
    <source>
        <dbReference type="ARBA" id="ARBA00022475"/>
    </source>
</evidence>
<feature type="domain" description="ABC transporter" evidence="10">
    <location>
        <begin position="253"/>
        <end position="494"/>
    </location>
</feature>
<dbReference type="EMBL" id="NWSV01000016">
    <property type="protein sequence ID" value="PDT02128.1"/>
    <property type="molecule type" value="Genomic_DNA"/>
</dbReference>
<dbReference type="PANTHER" id="PTHR43790:SF3">
    <property type="entry name" value="D-ALLOSE IMPORT ATP-BINDING PROTEIN ALSA-RELATED"/>
    <property type="match status" value="1"/>
</dbReference>
<proteinExistence type="predicted"/>
<keyword evidence="6" id="KW-0547">Nucleotide-binding</keyword>
<dbReference type="SUPFAM" id="SSF52540">
    <property type="entry name" value="P-loop containing nucleoside triphosphate hydrolases"/>
    <property type="match status" value="2"/>
</dbReference>
<accession>A0A2A6J729</accession>
<evidence type="ECO:0000256" key="2">
    <source>
        <dbReference type="ARBA" id="ARBA00022448"/>
    </source>
</evidence>
<feature type="domain" description="ABC transporter" evidence="10">
    <location>
        <begin position="5"/>
        <end position="241"/>
    </location>
</feature>
<reference evidence="11 12" key="1">
    <citation type="submission" date="2017-09" db="EMBL/GenBank/DDBJ databases">
        <title>Comparative genomics of rhizobia isolated from Phaseolus vulgaris in China.</title>
        <authorList>
            <person name="Tong W."/>
        </authorList>
    </citation>
    <scope>NUCLEOTIDE SEQUENCE [LARGE SCALE GENOMIC DNA]</scope>
    <source>
        <strain evidence="11 12">C5</strain>
    </source>
</reference>
<keyword evidence="7 11" id="KW-0067">ATP-binding</keyword>
<evidence type="ECO:0000256" key="6">
    <source>
        <dbReference type="ARBA" id="ARBA00022741"/>
    </source>
</evidence>
<dbReference type="GO" id="GO:0016887">
    <property type="term" value="F:ATP hydrolysis activity"/>
    <property type="evidence" value="ECO:0007669"/>
    <property type="project" value="InterPro"/>
</dbReference>
<sequence>MTSALALAGITKSFPGVRALKGVSFSLEPGEIRALVGENGAGKSTLMKILSGAYSADEGRIELFGEAVLDPTPAGMIARGVAVIYQELAQAPHLTVAENVLMGRLPCKGALIDWGEAKRRTMEVVDRLGFDVDPTARIGTLSVAKRQMVEIAKALARDAKIIVLDEPSAVLAQAEIDQLFRVVRQLARESGVAFVYISHRLREVFELSDTVTILRDGTVIHNGPSNGLTTDDLIRSMVGREVGDVFPKRTPRIGEEALSAKGISTPALLKNVSIHVRKGEIVGLFGLAGAGRTELLRAIYGADPRGAGEVSINGAMASIGSPRAGITKGLGLVPEDRKTEGLFLIQSVGFNIMSASLAQIVRFGLLSLGRERKIVNGLIERLRIRTPNAAAATQNLSGGNQQKCVLARLVSAGCEILLADEPTRGVDVGAKREIYDLLVELAEARGLAIVIASSELPEILGLCDRLYVLREGEVTAELDARTATEEDVMHFAALH</sequence>
<gene>
    <name evidence="11" type="ORF">CO666_21490</name>
</gene>
<evidence type="ECO:0000256" key="9">
    <source>
        <dbReference type="ARBA" id="ARBA00023136"/>
    </source>
</evidence>
<dbReference type="PANTHER" id="PTHR43790">
    <property type="entry name" value="CARBOHYDRATE TRANSPORT ATP-BINDING PROTEIN MG119-RELATED"/>
    <property type="match status" value="1"/>
</dbReference>